<dbReference type="InterPro" id="IPR013946">
    <property type="entry name" value="NCA2-like"/>
</dbReference>
<name>A0A316UEV0_9BASI</name>
<evidence type="ECO:0000256" key="6">
    <source>
        <dbReference type="SAM" id="MobiDB-lite"/>
    </source>
</evidence>
<dbReference type="OrthoDB" id="413313at2759"/>
<feature type="compositionally biased region" description="Basic residues" evidence="6">
    <location>
        <begin position="647"/>
        <end position="665"/>
    </location>
</feature>
<proteinExistence type="predicted"/>
<feature type="region of interest" description="Disordered" evidence="6">
    <location>
        <begin position="34"/>
        <end position="68"/>
    </location>
</feature>
<evidence type="ECO:0000256" key="5">
    <source>
        <dbReference type="ARBA" id="ARBA00023136"/>
    </source>
</evidence>
<dbReference type="Proteomes" id="UP000245942">
    <property type="component" value="Unassembled WGS sequence"/>
</dbReference>
<dbReference type="Pfam" id="PF08637">
    <property type="entry name" value="NCA2"/>
    <property type="match status" value="1"/>
</dbReference>
<keyword evidence="2 7" id="KW-0812">Transmembrane</keyword>
<evidence type="ECO:0000256" key="2">
    <source>
        <dbReference type="ARBA" id="ARBA00022692"/>
    </source>
</evidence>
<evidence type="ECO:0000256" key="7">
    <source>
        <dbReference type="SAM" id="Phobius"/>
    </source>
</evidence>
<dbReference type="STRING" id="1684307.A0A316UEV0"/>
<dbReference type="PANTHER" id="PTHR28234:SF1">
    <property type="entry name" value="NUCLEAR CONTROL OF ATPASE PROTEIN 2"/>
    <property type="match status" value="1"/>
</dbReference>
<dbReference type="RefSeq" id="XP_025350880.1">
    <property type="nucleotide sequence ID" value="XM_025491326.1"/>
</dbReference>
<sequence length="722" mass="78609">MAESAESLALDWFASTSRRVDDLDAEQRQALESKHRFRRELAAAQSTSHGDGSDGEGDSGNSGLRTPSGVPASIIEAKSIPSRDELLSVLRALQEAQTAQASPLSDSAQVIRVTYAAYALALNNLFEEAGRLQESSWYWSGVEDSSSATALYLLQTLPARLNLLAQEAYRVLKNGARSAADSSSAPPPPINRETIVATIRQLRKTPDVVVGALWPHAIKQREDDEREASDEVVTASSLGKGNGQKLGGKALAGPLVLLRKAKGLSPLTLTLHEANTKQKLLRKRRNQVAKKLGALASTALALSKSQEEVTAQSADEEVQLLVSKLQDVLLTDTATPQPRFEASSSVQVYEALAHVLENAPALEYPIVTVAAPIGLSPPSRLAMLWPRLVLWPTLMFFGLRLASRNRQAIAEAIADGKETIKGFFYNWVVDPVMDLLNTIKGGDVADDGGIVTKEGRKADLESLERMVTTYAVDKGQISAQDAARAEELRRKVREGDLDVVMRAYEDQLKSPFKALTMGSLPRLLLIQVQKAKYDLAVAMSGIDHLLKSQALLFGAVGIAPAMGILWLGFRGAKWIVRGREMRDDGREKERAWAAMRRVDRLLTRGTSSPTHAGEGMSDKAYGLLLLELADLRRVAHEILPHGGGGKKQSRLRHRQNKGKSQTKGRARSDSRLTDFLDDVRDLETIAVTAQGSSSSGTDGMAVQTRAVERMWRCWGSVLTLPV</sequence>
<organism evidence="8 9">
    <name type="scientific">Pseudomicrostroma glucosiphilum</name>
    <dbReference type="NCBI Taxonomy" id="1684307"/>
    <lineage>
        <taxon>Eukaryota</taxon>
        <taxon>Fungi</taxon>
        <taxon>Dikarya</taxon>
        <taxon>Basidiomycota</taxon>
        <taxon>Ustilaginomycotina</taxon>
        <taxon>Exobasidiomycetes</taxon>
        <taxon>Microstromatales</taxon>
        <taxon>Microstromatales incertae sedis</taxon>
        <taxon>Pseudomicrostroma</taxon>
    </lineage>
</organism>
<dbReference type="EMBL" id="KZ819321">
    <property type="protein sequence ID" value="PWN23720.1"/>
    <property type="molecule type" value="Genomic_DNA"/>
</dbReference>
<reference evidence="8 9" key="1">
    <citation type="journal article" date="2018" name="Mol. Biol. Evol.">
        <title>Broad Genomic Sampling Reveals a Smut Pathogenic Ancestry of the Fungal Clade Ustilaginomycotina.</title>
        <authorList>
            <person name="Kijpornyongpan T."/>
            <person name="Mondo S.J."/>
            <person name="Barry K."/>
            <person name="Sandor L."/>
            <person name="Lee J."/>
            <person name="Lipzen A."/>
            <person name="Pangilinan J."/>
            <person name="LaButti K."/>
            <person name="Hainaut M."/>
            <person name="Henrissat B."/>
            <person name="Grigoriev I.V."/>
            <person name="Spatafora J.W."/>
            <person name="Aime M.C."/>
        </authorList>
    </citation>
    <scope>NUCLEOTIDE SEQUENCE [LARGE SCALE GENOMIC DNA]</scope>
    <source>
        <strain evidence="8 9">MCA 4718</strain>
    </source>
</reference>
<dbReference type="PANTHER" id="PTHR28234">
    <property type="entry name" value="NUCLEAR CONTROL OF ATPASE PROTEIN 2"/>
    <property type="match status" value="1"/>
</dbReference>
<keyword evidence="3 7" id="KW-1133">Transmembrane helix</keyword>
<evidence type="ECO:0000313" key="9">
    <source>
        <dbReference type="Proteomes" id="UP000245942"/>
    </source>
</evidence>
<keyword evidence="5 7" id="KW-0472">Membrane</keyword>
<evidence type="ECO:0000313" key="8">
    <source>
        <dbReference type="EMBL" id="PWN23720.1"/>
    </source>
</evidence>
<dbReference type="GeneID" id="37013060"/>
<keyword evidence="9" id="KW-1185">Reference proteome</keyword>
<comment type="subcellular location">
    <subcellularLocation>
        <location evidence="1">Mitochondrion membrane</location>
        <topology evidence="1">Multi-pass membrane protein</topology>
    </subcellularLocation>
</comment>
<dbReference type="GO" id="GO:0005741">
    <property type="term" value="C:mitochondrial outer membrane"/>
    <property type="evidence" value="ECO:0007669"/>
    <property type="project" value="TreeGrafter"/>
</dbReference>
<evidence type="ECO:0000256" key="1">
    <source>
        <dbReference type="ARBA" id="ARBA00004225"/>
    </source>
</evidence>
<feature type="region of interest" description="Disordered" evidence="6">
    <location>
        <begin position="639"/>
        <end position="670"/>
    </location>
</feature>
<protein>
    <submittedName>
        <fullName evidence="8">NCA2-domain-containing protein</fullName>
    </submittedName>
</protein>
<accession>A0A316UEV0</accession>
<evidence type="ECO:0000256" key="3">
    <source>
        <dbReference type="ARBA" id="ARBA00022989"/>
    </source>
</evidence>
<evidence type="ECO:0000256" key="4">
    <source>
        <dbReference type="ARBA" id="ARBA00023128"/>
    </source>
</evidence>
<gene>
    <name evidence="8" type="ORF">BCV69DRAFT_279645</name>
</gene>
<dbReference type="AlphaFoldDB" id="A0A316UEV0"/>
<feature type="transmembrane region" description="Helical" evidence="7">
    <location>
        <begin position="550"/>
        <end position="569"/>
    </location>
</feature>
<keyword evidence="4" id="KW-0496">Mitochondrion</keyword>